<keyword evidence="3" id="KW-1185">Reference proteome</keyword>
<reference evidence="2" key="1">
    <citation type="journal article" date="2023" name="Mol. Phylogenet. Evol.">
        <title>Genome-scale phylogeny and comparative genomics of the fungal order Sordariales.</title>
        <authorList>
            <person name="Hensen N."/>
            <person name="Bonometti L."/>
            <person name="Westerberg I."/>
            <person name="Brannstrom I.O."/>
            <person name="Guillou S."/>
            <person name="Cros-Aarteil S."/>
            <person name="Calhoun S."/>
            <person name="Haridas S."/>
            <person name="Kuo A."/>
            <person name="Mondo S."/>
            <person name="Pangilinan J."/>
            <person name="Riley R."/>
            <person name="LaButti K."/>
            <person name="Andreopoulos B."/>
            <person name="Lipzen A."/>
            <person name="Chen C."/>
            <person name="Yan M."/>
            <person name="Daum C."/>
            <person name="Ng V."/>
            <person name="Clum A."/>
            <person name="Steindorff A."/>
            <person name="Ohm R.A."/>
            <person name="Martin F."/>
            <person name="Silar P."/>
            <person name="Natvig D.O."/>
            <person name="Lalanne C."/>
            <person name="Gautier V."/>
            <person name="Ament-Velasquez S.L."/>
            <person name="Kruys A."/>
            <person name="Hutchinson M.I."/>
            <person name="Powell A.J."/>
            <person name="Barry K."/>
            <person name="Miller A.N."/>
            <person name="Grigoriev I.V."/>
            <person name="Debuchy R."/>
            <person name="Gladieux P."/>
            <person name="Hiltunen Thoren M."/>
            <person name="Johannesson H."/>
        </authorList>
    </citation>
    <scope>NUCLEOTIDE SEQUENCE</scope>
    <source>
        <strain evidence="2">CBS 168.71</strain>
    </source>
</reference>
<feature type="region of interest" description="Disordered" evidence="1">
    <location>
        <begin position="235"/>
        <end position="337"/>
    </location>
</feature>
<protein>
    <submittedName>
        <fullName evidence="2">Uncharacterized protein</fullName>
    </submittedName>
</protein>
<evidence type="ECO:0000313" key="3">
    <source>
        <dbReference type="Proteomes" id="UP001278766"/>
    </source>
</evidence>
<sequence>MTKSKSQDWQELPAMTTEKRPLRTYSHKAKSNRPVSLLSLPPLKPTPKQFTPTTAGVRLEKFHTGNATVYRDDLGQGGVDDDVDELALESLGEASRLEYADHITSPLSPTPNTQVSLHSKHPGPVDEDEDDPFVLSQRPPGCNPKHDRRTGNGMRSLRRRPHLIFSKTEAKGYKQLNLNDEPDAAKPVPIPRFKYGFGDGFSGREAKPNGSNLLTRSGKQAITSPHVGILDLTQSTTQAPGRKRKTQIADIDDNSFVLAPKKKSRGPLQPKDPNRQAKPSPVIPAKVKRTTSARHESGKAREELSAPGAQPRQPKADGHIKKTQAQPIAAKDTGKDTLDNDDEVNLLIIPDIYNAQEFVTVVEEHSFETDVSKPPPRPLLVAAASEDGHMKHTQVQATTQRDTIDDDEEGGEKWDVTGALPPSGREFRRADTL</sequence>
<feature type="compositionally biased region" description="Polar residues" evidence="1">
    <location>
        <begin position="105"/>
        <end position="117"/>
    </location>
</feature>
<dbReference type="GeneID" id="87839362"/>
<evidence type="ECO:0000256" key="1">
    <source>
        <dbReference type="SAM" id="MobiDB-lite"/>
    </source>
</evidence>
<accession>A0AAE0HE70</accession>
<organism evidence="2 3">
    <name type="scientific">Chaetomium fimeti</name>
    <dbReference type="NCBI Taxonomy" id="1854472"/>
    <lineage>
        <taxon>Eukaryota</taxon>
        <taxon>Fungi</taxon>
        <taxon>Dikarya</taxon>
        <taxon>Ascomycota</taxon>
        <taxon>Pezizomycotina</taxon>
        <taxon>Sordariomycetes</taxon>
        <taxon>Sordariomycetidae</taxon>
        <taxon>Sordariales</taxon>
        <taxon>Chaetomiaceae</taxon>
        <taxon>Chaetomium</taxon>
    </lineage>
</organism>
<dbReference type="RefSeq" id="XP_062658158.1">
    <property type="nucleotide sequence ID" value="XM_062802414.1"/>
</dbReference>
<feature type="region of interest" description="Disordered" evidence="1">
    <location>
        <begin position="99"/>
        <end position="160"/>
    </location>
</feature>
<dbReference type="AlphaFoldDB" id="A0AAE0HE70"/>
<gene>
    <name evidence="2" type="ORF">B0H64DRAFT_375411</name>
</gene>
<dbReference type="EMBL" id="JAUEPN010000005">
    <property type="protein sequence ID" value="KAK3294644.1"/>
    <property type="molecule type" value="Genomic_DNA"/>
</dbReference>
<dbReference type="Proteomes" id="UP001278766">
    <property type="component" value="Unassembled WGS sequence"/>
</dbReference>
<feature type="compositionally biased region" description="Basic and acidic residues" evidence="1">
    <location>
        <begin position="293"/>
        <end position="304"/>
    </location>
</feature>
<comment type="caution">
    <text evidence="2">The sequence shown here is derived from an EMBL/GenBank/DDBJ whole genome shotgun (WGS) entry which is preliminary data.</text>
</comment>
<feature type="region of interest" description="Disordered" evidence="1">
    <location>
        <begin position="385"/>
        <end position="433"/>
    </location>
</feature>
<name>A0AAE0HE70_9PEZI</name>
<evidence type="ECO:0000313" key="2">
    <source>
        <dbReference type="EMBL" id="KAK3294644.1"/>
    </source>
</evidence>
<feature type="region of interest" description="Disordered" evidence="1">
    <location>
        <begin position="1"/>
        <end position="54"/>
    </location>
</feature>
<proteinExistence type="predicted"/>
<reference evidence="2" key="2">
    <citation type="submission" date="2023-06" db="EMBL/GenBank/DDBJ databases">
        <authorList>
            <consortium name="Lawrence Berkeley National Laboratory"/>
            <person name="Haridas S."/>
            <person name="Hensen N."/>
            <person name="Bonometti L."/>
            <person name="Westerberg I."/>
            <person name="Brannstrom I.O."/>
            <person name="Guillou S."/>
            <person name="Cros-Aarteil S."/>
            <person name="Calhoun S."/>
            <person name="Kuo A."/>
            <person name="Mondo S."/>
            <person name="Pangilinan J."/>
            <person name="Riley R."/>
            <person name="Labutti K."/>
            <person name="Andreopoulos B."/>
            <person name="Lipzen A."/>
            <person name="Chen C."/>
            <person name="Yanf M."/>
            <person name="Daum C."/>
            <person name="Ng V."/>
            <person name="Clum A."/>
            <person name="Steindorff A."/>
            <person name="Ohm R."/>
            <person name="Martin F."/>
            <person name="Silar P."/>
            <person name="Natvig D."/>
            <person name="Lalanne C."/>
            <person name="Gautier V."/>
            <person name="Ament-Velasquez S.L."/>
            <person name="Kruys A."/>
            <person name="Hutchinson M.I."/>
            <person name="Powell A.J."/>
            <person name="Barry K."/>
            <person name="Miller A.N."/>
            <person name="Grigoriev I.V."/>
            <person name="Debuchy R."/>
            <person name="Gladieux P."/>
            <person name="Thoren M.H."/>
            <person name="Johannesson H."/>
        </authorList>
    </citation>
    <scope>NUCLEOTIDE SEQUENCE</scope>
    <source>
        <strain evidence="2">CBS 168.71</strain>
    </source>
</reference>